<reference evidence="2" key="1">
    <citation type="submission" date="2016-10" db="EMBL/GenBank/DDBJ databases">
        <authorList>
            <person name="Varghese N."/>
            <person name="Submissions S."/>
        </authorList>
    </citation>
    <scope>NUCLEOTIDE SEQUENCE [LARGE SCALE GENOMIC DNA]</scope>
    <source>
        <strain evidence="2">CGMCC 4.2126</strain>
    </source>
</reference>
<gene>
    <name evidence="1" type="ORF">SAMN05216275_110134</name>
</gene>
<dbReference type="RefSeq" id="WP_093887986.1">
    <property type="nucleotide sequence ID" value="NZ_FOQY01000010.1"/>
</dbReference>
<keyword evidence="2" id="KW-1185">Reference proteome</keyword>
<dbReference type="AlphaFoldDB" id="A0A1I3SRT3"/>
<dbReference type="SUPFAM" id="SSF48452">
    <property type="entry name" value="TPR-like"/>
    <property type="match status" value="1"/>
</dbReference>
<dbReference type="GeneID" id="96299194"/>
<name>A0A1I3SRT3_9ACTN</name>
<accession>A0A1I3SRT3</accession>
<dbReference type="InterPro" id="IPR011990">
    <property type="entry name" value="TPR-like_helical_dom_sf"/>
</dbReference>
<dbReference type="Gene3D" id="1.25.40.10">
    <property type="entry name" value="Tetratricopeptide repeat domain"/>
    <property type="match status" value="1"/>
</dbReference>
<evidence type="ECO:0008006" key="3">
    <source>
        <dbReference type="Google" id="ProtNLM"/>
    </source>
</evidence>
<sequence>MDPNNPVVRLCTQGMQAESQGRADEARDLFLQAWKAAQDDYEACIAAHYLARHQPTPEETLHWNQECLDRADRVGDERVRGFYASLHGNMGRSHLELGQVDQAREHFLQAARRVDDLPAGQYGDWLRYCVAEGLRSTRAATAGGTADPVLEILGKLCARADLKALSLLLPAYMGDLGTADDGERITTALRMLHAERRLPADEQAAVSQAITARTAGV</sequence>
<organism evidence="1 2">
    <name type="scientific">Streptosporangium canum</name>
    <dbReference type="NCBI Taxonomy" id="324952"/>
    <lineage>
        <taxon>Bacteria</taxon>
        <taxon>Bacillati</taxon>
        <taxon>Actinomycetota</taxon>
        <taxon>Actinomycetes</taxon>
        <taxon>Streptosporangiales</taxon>
        <taxon>Streptosporangiaceae</taxon>
        <taxon>Streptosporangium</taxon>
    </lineage>
</organism>
<proteinExistence type="predicted"/>
<dbReference type="EMBL" id="FOQY01000010">
    <property type="protein sequence ID" value="SFJ60509.1"/>
    <property type="molecule type" value="Genomic_DNA"/>
</dbReference>
<evidence type="ECO:0000313" key="2">
    <source>
        <dbReference type="Proteomes" id="UP000199111"/>
    </source>
</evidence>
<protein>
    <recommendedName>
        <fullName evidence="3">Tetratricopeptide repeat-containing protein</fullName>
    </recommendedName>
</protein>
<evidence type="ECO:0000313" key="1">
    <source>
        <dbReference type="EMBL" id="SFJ60509.1"/>
    </source>
</evidence>
<dbReference type="Proteomes" id="UP000199111">
    <property type="component" value="Unassembled WGS sequence"/>
</dbReference>